<evidence type="ECO:0000256" key="1">
    <source>
        <dbReference type="SAM" id="MobiDB-lite"/>
    </source>
</evidence>
<comment type="caution">
    <text evidence="2">The sequence shown here is derived from an EMBL/GenBank/DDBJ whole genome shotgun (WGS) entry which is preliminary data.</text>
</comment>
<accession>A0A9P6T392</accession>
<evidence type="ECO:0000313" key="2">
    <source>
        <dbReference type="EMBL" id="KAG0021406.1"/>
    </source>
</evidence>
<feature type="compositionally biased region" description="Low complexity" evidence="1">
    <location>
        <begin position="107"/>
        <end position="152"/>
    </location>
</feature>
<proteinExistence type="predicted"/>
<keyword evidence="3" id="KW-1185">Reference proteome</keyword>
<dbReference type="Proteomes" id="UP000703661">
    <property type="component" value="Unassembled WGS sequence"/>
</dbReference>
<gene>
    <name evidence="2" type="ORF">BGZ80_002463</name>
</gene>
<dbReference type="InterPro" id="IPR028322">
    <property type="entry name" value="PNRC-like_rgn"/>
</dbReference>
<feature type="compositionally biased region" description="Polar residues" evidence="1">
    <location>
        <begin position="21"/>
        <end position="91"/>
    </location>
</feature>
<dbReference type="OrthoDB" id="2142961at2759"/>
<organism evidence="2 3">
    <name type="scientific">Entomortierella chlamydospora</name>
    <dbReference type="NCBI Taxonomy" id="101097"/>
    <lineage>
        <taxon>Eukaryota</taxon>
        <taxon>Fungi</taxon>
        <taxon>Fungi incertae sedis</taxon>
        <taxon>Mucoromycota</taxon>
        <taxon>Mortierellomycotina</taxon>
        <taxon>Mortierellomycetes</taxon>
        <taxon>Mortierellales</taxon>
        <taxon>Mortierellaceae</taxon>
        <taxon>Entomortierella</taxon>
    </lineage>
</organism>
<name>A0A9P6T392_9FUNG</name>
<evidence type="ECO:0000313" key="3">
    <source>
        <dbReference type="Proteomes" id="UP000703661"/>
    </source>
</evidence>
<sequence length="378" mass="42009">MQSSAPIAASQVAPSAPRAQRPNNRKSGITTALQKQSQHQSHSRANNNNCSNGPRQVQRSPEQAHSRRQSMPAQQRGNFNNQNKNDMSNVTILKRSSAAPVPKGTAQIQALQQQQPLNQQLQNFQQQQHQQHRNNYQNQKPKPQFQQQQIPSKTRRVQKRREIESQAQADLDLAMHQSPPLDPSSPPSSSDSDDSESTLSRLPDNVLNTRRHRQMAGNPPQRPNSAPVQSRQGYQNIDIQRSSPKASSADKVMLAEKKSTLYAGPTFHNAPPPTSLPIPAFARSPANTPAEPTVERLPSTPFFAEAASPQLNSMRPQMAQQQPTGWTGHHSMPVAHHYNVPERMATSSFTPHAPGQYGVDQLMEISQNLRTLLKIQSQ</sequence>
<dbReference type="Pfam" id="PF15365">
    <property type="entry name" value="PNRC"/>
    <property type="match status" value="1"/>
</dbReference>
<feature type="region of interest" description="Disordered" evidence="1">
    <location>
        <begin position="1"/>
        <end position="162"/>
    </location>
</feature>
<feature type="region of interest" description="Disordered" evidence="1">
    <location>
        <begin position="175"/>
        <end position="249"/>
    </location>
</feature>
<reference evidence="2" key="1">
    <citation type="journal article" date="2020" name="Fungal Divers.">
        <title>Resolving the Mortierellaceae phylogeny through synthesis of multi-gene phylogenetics and phylogenomics.</title>
        <authorList>
            <person name="Vandepol N."/>
            <person name="Liber J."/>
            <person name="Desiro A."/>
            <person name="Na H."/>
            <person name="Kennedy M."/>
            <person name="Barry K."/>
            <person name="Grigoriev I.V."/>
            <person name="Miller A.N."/>
            <person name="O'Donnell K."/>
            <person name="Stajich J.E."/>
            <person name="Bonito G."/>
        </authorList>
    </citation>
    <scope>NUCLEOTIDE SEQUENCE</scope>
    <source>
        <strain evidence="2">NRRL 2769</strain>
    </source>
</reference>
<dbReference type="EMBL" id="JAAAID010000161">
    <property type="protein sequence ID" value="KAG0021406.1"/>
    <property type="molecule type" value="Genomic_DNA"/>
</dbReference>
<protein>
    <submittedName>
        <fullName evidence="2">Uncharacterized protein</fullName>
    </submittedName>
</protein>
<dbReference type="AlphaFoldDB" id="A0A9P6T392"/>
<dbReference type="GO" id="GO:0016071">
    <property type="term" value="P:mRNA metabolic process"/>
    <property type="evidence" value="ECO:0007669"/>
    <property type="project" value="UniProtKB-ARBA"/>
</dbReference>
<feature type="compositionally biased region" description="Polar residues" evidence="1">
    <location>
        <begin position="223"/>
        <end position="246"/>
    </location>
</feature>